<name>A0AAV3ZZ89_9GAST</name>
<protein>
    <submittedName>
        <fullName evidence="1">Histone-lysine N-methyltransferase SETMAR-like protein</fullName>
    </submittedName>
</protein>
<evidence type="ECO:0000313" key="1">
    <source>
        <dbReference type="EMBL" id="GFN99984.1"/>
    </source>
</evidence>
<dbReference type="PANTHER" id="PTHR46060">
    <property type="entry name" value="MARINER MOS1 TRANSPOSASE-LIKE PROTEIN"/>
    <property type="match status" value="1"/>
</dbReference>
<organism evidence="1 2">
    <name type="scientific">Plakobranchus ocellatus</name>
    <dbReference type="NCBI Taxonomy" id="259542"/>
    <lineage>
        <taxon>Eukaryota</taxon>
        <taxon>Metazoa</taxon>
        <taxon>Spiralia</taxon>
        <taxon>Lophotrochozoa</taxon>
        <taxon>Mollusca</taxon>
        <taxon>Gastropoda</taxon>
        <taxon>Heterobranchia</taxon>
        <taxon>Euthyneura</taxon>
        <taxon>Panpulmonata</taxon>
        <taxon>Sacoglossa</taxon>
        <taxon>Placobranchoidea</taxon>
        <taxon>Plakobranchidae</taxon>
        <taxon>Plakobranchus</taxon>
    </lineage>
</organism>
<reference evidence="1 2" key="1">
    <citation type="journal article" date="2021" name="Elife">
        <title>Chloroplast acquisition without the gene transfer in kleptoplastic sea slugs, Plakobranchus ocellatus.</title>
        <authorList>
            <person name="Maeda T."/>
            <person name="Takahashi S."/>
            <person name="Yoshida T."/>
            <person name="Shimamura S."/>
            <person name="Takaki Y."/>
            <person name="Nagai Y."/>
            <person name="Toyoda A."/>
            <person name="Suzuki Y."/>
            <person name="Arimoto A."/>
            <person name="Ishii H."/>
            <person name="Satoh N."/>
            <person name="Nishiyama T."/>
            <person name="Hasebe M."/>
            <person name="Maruyama T."/>
            <person name="Minagawa J."/>
            <person name="Obokata J."/>
            <person name="Shigenobu S."/>
        </authorList>
    </citation>
    <scope>NUCLEOTIDE SEQUENCE [LARGE SCALE GENOMIC DNA]</scope>
</reference>
<dbReference type="Gene3D" id="3.30.420.10">
    <property type="entry name" value="Ribonuclease H-like superfamily/Ribonuclease H"/>
    <property type="match status" value="1"/>
</dbReference>
<dbReference type="GO" id="GO:0003676">
    <property type="term" value="F:nucleic acid binding"/>
    <property type="evidence" value="ECO:0007669"/>
    <property type="project" value="InterPro"/>
</dbReference>
<dbReference type="Pfam" id="PF01359">
    <property type="entry name" value="Transposase_1"/>
    <property type="match status" value="1"/>
</dbReference>
<dbReference type="AlphaFoldDB" id="A0AAV3ZZ89"/>
<keyword evidence="2" id="KW-1185">Reference proteome</keyword>
<dbReference type="EMBL" id="BLXT01003024">
    <property type="protein sequence ID" value="GFN99984.1"/>
    <property type="molecule type" value="Genomic_DNA"/>
</dbReference>
<dbReference type="PANTHER" id="PTHR46060:SF1">
    <property type="entry name" value="MARINER MOS1 TRANSPOSASE-LIKE PROTEIN"/>
    <property type="match status" value="1"/>
</dbReference>
<dbReference type="InterPro" id="IPR052709">
    <property type="entry name" value="Transposase-MT_Hybrid"/>
</dbReference>
<proteinExistence type="predicted"/>
<dbReference type="Proteomes" id="UP000735302">
    <property type="component" value="Unassembled WGS sequence"/>
</dbReference>
<accession>A0AAV3ZZ89</accession>
<gene>
    <name evidence="1" type="ORF">PoB_002649000</name>
</gene>
<evidence type="ECO:0000313" key="2">
    <source>
        <dbReference type="Proteomes" id="UP000735302"/>
    </source>
</evidence>
<dbReference type="InterPro" id="IPR001888">
    <property type="entry name" value="Transposase_1"/>
</dbReference>
<dbReference type="InterPro" id="IPR036397">
    <property type="entry name" value="RNaseH_sf"/>
</dbReference>
<sequence>MTTSNDLLIKQRSVCCKHSCKNEDSYGEMCISDCAVRKWVRIFKGEDPRETILCDRKRSGRPLFASDTAHRERVDCMIRANRRVKQKEIDNAVGISKERVHHIVTTILGYRKVSARWVPRQLTVEMKMQRKDMCTQLLERYNAEREAFLQRILTGEESWVHHYDPECKAQSMEYRHKASPSPRKFKVVASARKVLFTVLWDMEGVVHMEFLEQGQTVNSERYNSTLRALKLNSYVFGVIRPQSCNTTMRARTPVAKLRTH</sequence>
<comment type="caution">
    <text evidence="1">The sequence shown here is derived from an EMBL/GenBank/DDBJ whole genome shotgun (WGS) entry which is preliminary data.</text>
</comment>